<comment type="caution">
    <text evidence="1">The sequence shown here is derived from an EMBL/GenBank/DDBJ whole genome shotgun (WGS) entry which is preliminary data.</text>
</comment>
<protein>
    <submittedName>
        <fullName evidence="1">DUF937 domain-containing protein</fullName>
    </submittedName>
</protein>
<reference evidence="1 2" key="1">
    <citation type="submission" date="2020-04" db="EMBL/GenBank/DDBJ databases">
        <title>Paeniglutamicibacter sp. ANT13_2, a novel actinomycete isolated from sediment in Antarctica.</title>
        <authorList>
            <person name="Sakdapetsiri C."/>
            <person name="Pinyakong O."/>
        </authorList>
    </citation>
    <scope>NUCLEOTIDE SEQUENCE [LARGE SCALE GENOMIC DNA]</scope>
    <source>
        <strain evidence="1 2">ANT13_2</strain>
    </source>
</reference>
<evidence type="ECO:0000313" key="1">
    <source>
        <dbReference type="EMBL" id="NKG22050.1"/>
    </source>
</evidence>
<dbReference type="EMBL" id="JAAWVT010000008">
    <property type="protein sequence ID" value="NKG22050.1"/>
    <property type="molecule type" value="Genomic_DNA"/>
</dbReference>
<accession>A0ABX1G8S6</accession>
<dbReference type="RefSeq" id="WP_168152846.1">
    <property type="nucleotide sequence ID" value="NZ_JAAWVT010000008.1"/>
</dbReference>
<evidence type="ECO:0000313" key="2">
    <source>
        <dbReference type="Proteomes" id="UP000746595"/>
    </source>
</evidence>
<dbReference type="Pfam" id="PF06078">
    <property type="entry name" value="DUF937"/>
    <property type="match status" value="1"/>
</dbReference>
<dbReference type="InterPro" id="IPR009282">
    <property type="entry name" value="DUF937"/>
</dbReference>
<proteinExistence type="predicted"/>
<organism evidence="1 2">
    <name type="scientific">Paeniglutamicibacter terrestris</name>
    <dbReference type="NCBI Taxonomy" id="2723403"/>
    <lineage>
        <taxon>Bacteria</taxon>
        <taxon>Bacillati</taxon>
        <taxon>Actinomycetota</taxon>
        <taxon>Actinomycetes</taxon>
        <taxon>Micrococcales</taxon>
        <taxon>Micrococcaceae</taxon>
        <taxon>Paeniglutamicibacter</taxon>
    </lineage>
</organism>
<gene>
    <name evidence="1" type="ORF">HED64_15225</name>
</gene>
<sequence length="203" mass="19598">MADINELLKMIPLEQLGAKLGVDTETARATAAAALPSLLAGLNSNASSPEGEEALNSAIAQHDATFLDGGVDIDAVDTEDGQKIVQHALGGNQDALAASLTSAAPGGFDLGDLVKKALPILAPLVMSFLAKQASNSSGGLGSILGGLLGSAGGNTAQGAGGIDLGGILGGLFGGAQQGSSTANPQGAGGLDLGGILGGLFGKK</sequence>
<dbReference type="Proteomes" id="UP000746595">
    <property type="component" value="Unassembled WGS sequence"/>
</dbReference>
<name>A0ABX1G8S6_9MICC</name>
<keyword evidence="2" id="KW-1185">Reference proteome</keyword>